<dbReference type="GO" id="GO:0031267">
    <property type="term" value="F:small GTPase binding"/>
    <property type="evidence" value="ECO:0007669"/>
    <property type="project" value="TreeGrafter"/>
</dbReference>
<dbReference type="InterPro" id="IPR018247">
    <property type="entry name" value="EF_Hand_1_Ca_BS"/>
</dbReference>
<feature type="compositionally biased region" description="Low complexity" evidence="7">
    <location>
        <begin position="416"/>
        <end position="426"/>
    </location>
</feature>
<feature type="compositionally biased region" description="Polar residues" evidence="7">
    <location>
        <begin position="707"/>
        <end position="720"/>
    </location>
</feature>
<evidence type="ECO:0000256" key="3">
    <source>
        <dbReference type="ARBA" id="ARBA00022614"/>
    </source>
</evidence>
<evidence type="ECO:0000259" key="8">
    <source>
        <dbReference type="PROSITE" id="PS50222"/>
    </source>
</evidence>
<keyword evidence="2" id="KW-0343">GTPase activation</keyword>
<dbReference type="InterPro" id="IPR002048">
    <property type="entry name" value="EF_hand_dom"/>
</dbReference>
<reference evidence="9" key="1">
    <citation type="submission" date="2021-01" db="EMBL/GenBank/DDBJ databases">
        <authorList>
            <person name="Corre E."/>
            <person name="Pelletier E."/>
            <person name="Niang G."/>
            <person name="Scheremetjew M."/>
            <person name="Finn R."/>
            <person name="Kale V."/>
            <person name="Holt S."/>
            <person name="Cochrane G."/>
            <person name="Meng A."/>
            <person name="Brown T."/>
            <person name="Cohen L."/>
        </authorList>
    </citation>
    <scope>NUCLEOTIDE SEQUENCE</scope>
    <source>
        <strain evidence="9">CCMP1320</strain>
    </source>
</reference>
<dbReference type="GO" id="GO:0005096">
    <property type="term" value="F:GTPase activator activity"/>
    <property type="evidence" value="ECO:0007669"/>
    <property type="project" value="UniProtKB-KW"/>
</dbReference>
<keyword evidence="5" id="KW-0106">Calcium</keyword>
<evidence type="ECO:0000256" key="7">
    <source>
        <dbReference type="SAM" id="MobiDB-lite"/>
    </source>
</evidence>
<dbReference type="AlphaFoldDB" id="A0A7S3VRI6"/>
<dbReference type="Gene3D" id="3.80.10.10">
    <property type="entry name" value="Ribonuclease Inhibitor"/>
    <property type="match status" value="3"/>
</dbReference>
<feature type="region of interest" description="Disordered" evidence="7">
    <location>
        <begin position="744"/>
        <end position="765"/>
    </location>
</feature>
<feature type="domain" description="EF-hand" evidence="8">
    <location>
        <begin position="487"/>
        <end position="522"/>
    </location>
</feature>
<dbReference type="GO" id="GO:0006913">
    <property type="term" value="P:nucleocytoplasmic transport"/>
    <property type="evidence" value="ECO:0007669"/>
    <property type="project" value="TreeGrafter"/>
</dbReference>
<keyword evidence="3" id="KW-0433">Leucine-rich repeat</keyword>
<keyword evidence="6" id="KW-0175">Coiled coil</keyword>
<dbReference type="Pfam" id="PF13516">
    <property type="entry name" value="LRR_6"/>
    <property type="match status" value="2"/>
</dbReference>
<dbReference type="PROSITE" id="PS00018">
    <property type="entry name" value="EF_HAND_1"/>
    <property type="match status" value="1"/>
</dbReference>
<protein>
    <recommendedName>
        <fullName evidence="8">EF-hand domain-containing protein</fullName>
    </recommendedName>
</protein>
<dbReference type="Pfam" id="PF13499">
    <property type="entry name" value="EF-hand_7"/>
    <property type="match status" value="1"/>
</dbReference>
<dbReference type="PANTHER" id="PTHR24113:SF12">
    <property type="entry name" value="RAN GTPASE-ACTIVATING PROTEIN 1"/>
    <property type="match status" value="1"/>
</dbReference>
<dbReference type="PROSITE" id="PS50222">
    <property type="entry name" value="EF_HAND_2"/>
    <property type="match status" value="2"/>
</dbReference>
<feature type="coiled-coil region" evidence="6">
    <location>
        <begin position="780"/>
        <end position="808"/>
    </location>
</feature>
<proteinExistence type="predicted"/>
<comment type="subcellular location">
    <subcellularLocation>
        <location evidence="1">Cytoplasm</location>
        <location evidence="1">Cytoskeleton</location>
        <location evidence="1">Cilium axoneme</location>
    </subcellularLocation>
</comment>
<evidence type="ECO:0000256" key="1">
    <source>
        <dbReference type="ARBA" id="ARBA00004430"/>
    </source>
</evidence>
<dbReference type="GO" id="GO:0005829">
    <property type="term" value="C:cytosol"/>
    <property type="evidence" value="ECO:0007669"/>
    <property type="project" value="TreeGrafter"/>
</dbReference>
<gene>
    <name evidence="9" type="ORF">DTER00134_LOCUS16457</name>
</gene>
<dbReference type="SUPFAM" id="SSF52047">
    <property type="entry name" value="RNI-like"/>
    <property type="match status" value="1"/>
</dbReference>
<dbReference type="GO" id="GO:0005634">
    <property type="term" value="C:nucleus"/>
    <property type="evidence" value="ECO:0007669"/>
    <property type="project" value="TreeGrafter"/>
</dbReference>
<accession>A0A7S3VRI6</accession>
<evidence type="ECO:0000256" key="4">
    <source>
        <dbReference type="ARBA" id="ARBA00022737"/>
    </source>
</evidence>
<evidence type="ECO:0000256" key="2">
    <source>
        <dbReference type="ARBA" id="ARBA00022468"/>
    </source>
</evidence>
<keyword evidence="4" id="KW-0677">Repeat</keyword>
<dbReference type="EMBL" id="HBIP01027267">
    <property type="protein sequence ID" value="CAE0501384.1"/>
    <property type="molecule type" value="Transcribed_RNA"/>
</dbReference>
<dbReference type="GO" id="GO:0048471">
    <property type="term" value="C:perinuclear region of cytoplasm"/>
    <property type="evidence" value="ECO:0007669"/>
    <property type="project" value="TreeGrafter"/>
</dbReference>
<name>A0A7S3VRI6_DUNTE</name>
<sequence>MAQADYRKICDDVGGLPIPAVENALASGARTCAISHPERLSDSQVIAFCAVLPVAGIEDLTLTNLVLNINSWVAVADACCKTRALRKLCIKDCNFSAEAGAGLLTFARALGEARLQTLTIANCRLGDDFAAGLAEGSLLQGDAFTCLRLSACGISDEGACKLGRALERVGMHSNLKTLDLCYNRIGDRGAGALASMLVSEGVESTIPLHALELEGNMISDAGALALARAAKGALALTRLNLSLNNTTDATLLALADALRFNTGTLKEVASAGVRGTDAAAAALIRAAARNNSLHLLDLRGVPLGAEGVSQLCTMLRYTACLNTLRVDVAGRDGAEAIARELPSNRSLMHLTMGGPVPEPLLTKMSEILAANTMRRTHESPAQSSPHIHAWIENATLGNNISGHSLQPQQLSYNSAGSPQPGRSRPTSPGPGYGSDAGGSVRSRGTHTTSKTARTGTSYLSFQFSQMSRRTGISSSPLRLSTSLAAGGAAEKAAIIFRNHDVNQDNHLNKDEMLAALQEVGLLNGIRAKHVGRLLEHEFKKADWDKDGKISLQDFTAYYEKVAKLQTQMAREGRIKSASHGTKIPVGVENTPALKRVFKNYCKYALGQGRVYSNEGVPHMNAQQFHRLCQDAGFVEPEGRLPTTAVDVVYYRYRPVGGRRLAYKEFVEALGAIAYEAGLTFEDVMVALGCRGPIQITPEGSLRGSETGMPSGSSGLTSSGQPAHVDPFPHNLLAQGLSSIQEVPTPLSEAKPKKKKKAKAAAAKLSDVGPSHNPLFEAAIAESQQQMLANAQAQLRNEMETRLRALEMRSMSGSGLQTLDAVPGRDAGVTAASIAARLSKLEAQLSHTAVRQDESVGAAQQVASLQAMVAKLADDIAQIKRSGPVGSEEGVGSVSAEAHADLMQQVQNMSLLVGQLAGDVRTALSRSDRVSEQVAVLSLEQRKLAAQLAAGGGGNAGGLPNEESLLALEKRMAERQARIEGALMQVARQVDMLDSRVNADPL</sequence>
<dbReference type="GO" id="GO:0005930">
    <property type="term" value="C:axoneme"/>
    <property type="evidence" value="ECO:0007669"/>
    <property type="project" value="UniProtKB-SubCell"/>
</dbReference>
<dbReference type="PANTHER" id="PTHR24113">
    <property type="entry name" value="RAN GTPASE-ACTIVATING PROTEIN 1"/>
    <property type="match status" value="1"/>
</dbReference>
<feature type="region of interest" description="Disordered" evidence="7">
    <location>
        <begin position="696"/>
        <end position="727"/>
    </location>
</feature>
<dbReference type="InterPro" id="IPR001611">
    <property type="entry name" value="Leu-rich_rpt"/>
</dbReference>
<dbReference type="CDD" id="cd00051">
    <property type="entry name" value="EFh"/>
    <property type="match status" value="1"/>
</dbReference>
<dbReference type="SUPFAM" id="SSF47473">
    <property type="entry name" value="EF-hand"/>
    <property type="match status" value="2"/>
</dbReference>
<organism evidence="9">
    <name type="scientific">Dunaliella tertiolecta</name>
    <name type="common">Green alga</name>
    <dbReference type="NCBI Taxonomy" id="3047"/>
    <lineage>
        <taxon>Eukaryota</taxon>
        <taxon>Viridiplantae</taxon>
        <taxon>Chlorophyta</taxon>
        <taxon>core chlorophytes</taxon>
        <taxon>Chlorophyceae</taxon>
        <taxon>CS clade</taxon>
        <taxon>Chlamydomonadales</taxon>
        <taxon>Dunaliellaceae</taxon>
        <taxon>Dunaliella</taxon>
    </lineage>
</organism>
<dbReference type="GO" id="GO:0005509">
    <property type="term" value="F:calcium ion binding"/>
    <property type="evidence" value="ECO:0007669"/>
    <property type="project" value="InterPro"/>
</dbReference>
<feature type="region of interest" description="Disordered" evidence="7">
    <location>
        <begin position="400"/>
        <end position="453"/>
    </location>
</feature>
<evidence type="ECO:0000256" key="5">
    <source>
        <dbReference type="ARBA" id="ARBA00022837"/>
    </source>
</evidence>
<evidence type="ECO:0000313" key="9">
    <source>
        <dbReference type="EMBL" id="CAE0501384.1"/>
    </source>
</evidence>
<dbReference type="InterPro" id="IPR027038">
    <property type="entry name" value="RanGap"/>
</dbReference>
<feature type="compositionally biased region" description="Polar residues" evidence="7">
    <location>
        <begin position="400"/>
        <end position="415"/>
    </location>
</feature>
<dbReference type="InterPro" id="IPR011992">
    <property type="entry name" value="EF-hand-dom_pair"/>
</dbReference>
<feature type="domain" description="EF-hand" evidence="8">
    <location>
        <begin position="529"/>
        <end position="564"/>
    </location>
</feature>
<dbReference type="Gene3D" id="1.10.238.10">
    <property type="entry name" value="EF-hand"/>
    <property type="match status" value="2"/>
</dbReference>
<dbReference type="InterPro" id="IPR032675">
    <property type="entry name" value="LRR_dom_sf"/>
</dbReference>
<dbReference type="SMART" id="SM00368">
    <property type="entry name" value="LRR_RI"/>
    <property type="match status" value="6"/>
</dbReference>
<evidence type="ECO:0000256" key="6">
    <source>
        <dbReference type="SAM" id="Coils"/>
    </source>
</evidence>